<comment type="caution">
    <text evidence="5">The sequence shown here is derived from an EMBL/GenBank/DDBJ whole genome shotgun (WGS) entry which is preliminary data.</text>
</comment>
<keyword evidence="2" id="KW-0560">Oxidoreductase</keyword>
<feature type="transmembrane region" description="Helical" evidence="4">
    <location>
        <begin position="15"/>
        <end position="36"/>
    </location>
</feature>
<dbReference type="GO" id="GO:0004497">
    <property type="term" value="F:monooxygenase activity"/>
    <property type="evidence" value="ECO:0007669"/>
    <property type="project" value="InterPro"/>
</dbReference>
<dbReference type="SUPFAM" id="SSF48264">
    <property type="entry name" value="Cytochrome P450"/>
    <property type="match status" value="1"/>
</dbReference>
<reference evidence="5" key="1">
    <citation type="journal article" date="2023" name="PhytoFront">
        <title>Draft Genome Resources of Seven Strains of Tilletia horrida, Causal Agent of Kernel Smut of Rice.</title>
        <authorList>
            <person name="Khanal S."/>
            <person name="Antony Babu S."/>
            <person name="Zhou X.G."/>
        </authorList>
    </citation>
    <scope>NUCLEOTIDE SEQUENCE</scope>
    <source>
        <strain evidence="5">TX3</strain>
    </source>
</reference>
<evidence type="ECO:0000313" key="5">
    <source>
        <dbReference type="EMBL" id="KAK0528170.1"/>
    </source>
</evidence>
<evidence type="ECO:0000256" key="1">
    <source>
        <dbReference type="ARBA" id="ARBA00010617"/>
    </source>
</evidence>
<evidence type="ECO:0008006" key="7">
    <source>
        <dbReference type="Google" id="ProtNLM"/>
    </source>
</evidence>
<dbReference type="AlphaFoldDB" id="A0AAN6GAP8"/>
<dbReference type="InterPro" id="IPR001128">
    <property type="entry name" value="Cyt_P450"/>
</dbReference>
<dbReference type="GO" id="GO:0005506">
    <property type="term" value="F:iron ion binding"/>
    <property type="evidence" value="ECO:0007669"/>
    <property type="project" value="InterPro"/>
</dbReference>
<keyword evidence="4" id="KW-0472">Membrane</keyword>
<protein>
    <recommendedName>
        <fullName evidence="7">Cytochrome P450</fullName>
    </recommendedName>
</protein>
<feature type="region of interest" description="Disordered" evidence="3">
    <location>
        <begin position="362"/>
        <end position="383"/>
    </location>
</feature>
<comment type="similarity">
    <text evidence="1">Belongs to the cytochrome P450 family.</text>
</comment>
<keyword evidence="6" id="KW-1185">Reference proteome</keyword>
<evidence type="ECO:0000313" key="6">
    <source>
        <dbReference type="Proteomes" id="UP001176521"/>
    </source>
</evidence>
<dbReference type="InterPro" id="IPR050121">
    <property type="entry name" value="Cytochrome_P450_monoxygenase"/>
</dbReference>
<gene>
    <name evidence="5" type="ORF">OC842_004628</name>
</gene>
<dbReference type="Proteomes" id="UP001176521">
    <property type="component" value="Unassembled WGS sequence"/>
</dbReference>
<dbReference type="Pfam" id="PF00067">
    <property type="entry name" value="p450"/>
    <property type="match status" value="1"/>
</dbReference>
<dbReference type="EMBL" id="JAPDMQ010000282">
    <property type="protein sequence ID" value="KAK0528170.1"/>
    <property type="molecule type" value="Genomic_DNA"/>
</dbReference>
<organism evidence="5 6">
    <name type="scientific">Tilletia horrida</name>
    <dbReference type="NCBI Taxonomy" id="155126"/>
    <lineage>
        <taxon>Eukaryota</taxon>
        <taxon>Fungi</taxon>
        <taxon>Dikarya</taxon>
        <taxon>Basidiomycota</taxon>
        <taxon>Ustilaginomycotina</taxon>
        <taxon>Exobasidiomycetes</taxon>
        <taxon>Tilletiales</taxon>
        <taxon>Tilletiaceae</taxon>
        <taxon>Tilletia</taxon>
    </lineage>
</organism>
<dbReference type="Gene3D" id="1.10.630.10">
    <property type="entry name" value="Cytochrome P450"/>
    <property type="match status" value="1"/>
</dbReference>
<dbReference type="GO" id="GO:0016705">
    <property type="term" value="F:oxidoreductase activity, acting on paired donors, with incorporation or reduction of molecular oxygen"/>
    <property type="evidence" value="ECO:0007669"/>
    <property type="project" value="InterPro"/>
</dbReference>
<evidence type="ECO:0000256" key="3">
    <source>
        <dbReference type="SAM" id="MobiDB-lite"/>
    </source>
</evidence>
<dbReference type="GO" id="GO:0020037">
    <property type="term" value="F:heme binding"/>
    <property type="evidence" value="ECO:0007669"/>
    <property type="project" value="InterPro"/>
</dbReference>
<accession>A0AAN6GAP8</accession>
<evidence type="ECO:0000256" key="2">
    <source>
        <dbReference type="ARBA" id="ARBA00023002"/>
    </source>
</evidence>
<proteinExistence type="inferred from homology"/>
<evidence type="ECO:0000256" key="4">
    <source>
        <dbReference type="SAM" id="Phobius"/>
    </source>
</evidence>
<name>A0AAN6GAP8_9BASI</name>
<sequence length="383" mass="42311">MADFDVLVSVGRVELVTAVQFGLVLFLLAVVLRPIVHFIRRPYASNLTVLPHEPIKHFFWGSWPSDALTGGTYEKHLLNTIKKHGPVCAVTLLGRQPMVIVGDHRAVNKLLLKTPYNRVPFINNVFKRHGGDGLLTKDGAEHRRQRKVAHPAFTMPAVHDMGPVFHEKAGELVSRLRQQVIDDDSKAAKQYGARINVAPEIFSAALDIIGAAGFDYQFNSLRGSATSLEHAFHELVTLISTGTVYGAVRALFDKPVERVGQWLCLEEQRRLDTSKKLVMDISNQLVRRAKASGASGKDVLSLMVRANTSDELKDHQRLSDAELAGLVPVFLFAGHETTATALSWSMLALIDPVNGKRTQERLRKELSSDSSAWRDSGSALDSL</sequence>
<keyword evidence="4" id="KW-1133">Transmembrane helix</keyword>
<feature type="compositionally biased region" description="Low complexity" evidence="3">
    <location>
        <begin position="368"/>
        <end position="383"/>
    </location>
</feature>
<dbReference type="InterPro" id="IPR036396">
    <property type="entry name" value="Cyt_P450_sf"/>
</dbReference>
<keyword evidence="4" id="KW-0812">Transmembrane</keyword>
<feature type="non-terminal residue" evidence="5">
    <location>
        <position position="383"/>
    </location>
</feature>
<dbReference type="PANTHER" id="PTHR24305">
    <property type="entry name" value="CYTOCHROME P450"/>
    <property type="match status" value="1"/>
</dbReference>
<dbReference type="PANTHER" id="PTHR24305:SF166">
    <property type="entry name" value="CYTOCHROME P450 12A4, MITOCHONDRIAL-RELATED"/>
    <property type="match status" value="1"/>
</dbReference>